<feature type="transmembrane region" description="Helical" evidence="1">
    <location>
        <begin position="86"/>
        <end position="105"/>
    </location>
</feature>
<dbReference type="Proteomes" id="UP000238362">
    <property type="component" value="Unassembled WGS sequence"/>
</dbReference>
<evidence type="ECO:0000313" key="3">
    <source>
        <dbReference type="Proteomes" id="UP000238362"/>
    </source>
</evidence>
<organism evidence="2 3">
    <name type="scientific">Prauserella shujinwangii</name>
    <dbReference type="NCBI Taxonomy" id="1453103"/>
    <lineage>
        <taxon>Bacteria</taxon>
        <taxon>Bacillati</taxon>
        <taxon>Actinomycetota</taxon>
        <taxon>Actinomycetes</taxon>
        <taxon>Pseudonocardiales</taxon>
        <taxon>Pseudonocardiaceae</taxon>
        <taxon>Prauserella</taxon>
    </lineage>
</organism>
<evidence type="ECO:0000313" key="2">
    <source>
        <dbReference type="EMBL" id="PRX43425.1"/>
    </source>
</evidence>
<dbReference type="EMBL" id="PVNH01000015">
    <property type="protein sequence ID" value="PRX43425.1"/>
    <property type="molecule type" value="Genomic_DNA"/>
</dbReference>
<name>A0A2T0LKK4_9PSEU</name>
<keyword evidence="1" id="KW-0812">Transmembrane</keyword>
<comment type="caution">
    <text evidence="2">The sequence shown here is derived from an EMBL/GenBank/DDBJ whole genome shotgun (WGS) entry which is preliminary data.</text>
</comment>
<evidence type="ECO:0000256" key="1">
    <source>
        <dbReference type="SAM" id="Phobius"/>
    </source>
</evidence>
<proteinExistence type="predicted"/>
<keyword evidence="3" id="KW-1185">Reference proteome</keyword>
<protein>
    <submittedName>
        <fullName evidence="2">Uncharacterized protein</fullName>
    </submittedName>
</protein>
<dbReference type="OrthoDB" id="3698303at2"/>
<gene>
    <name evidence="2" type="ORF">B0I33_11543</name>
</gene>
<keyword evidence="1" id="KW-0472">Membrane</keyword>
<feature type="transmembrane region" description="Helical" evidence="1">
    <location>
        <begin position="28"/>
        <end position="51"/>
    </location>
</feature>
<keyword evidence="1" id="KW-1133">Transmembrane helix</keyword>
<reference evidence="2 3" key="1">
    <citation type="submission" date="2018-03" db="EMBL/GenBank/DDBJ databases">
        <title>Genomic Encyclopedia of Type Strains, Phase III (KMG-III): the genomes of soil and plant-associated and newly described type strains.</title>
        <authorList>
            <person name="Whitman W."/>
        </authorList>
    </citation>
    <scope>NUCLEOTIDE SEQUENCE [LARGE SCALE GENOMIC DNA]</scope>
    <source>
        <strain evidence="2 3">CGMCC 4.7125</strain>
    </source>
</reference>
<feature type="transmembrane region" description="Helical" evidence="1">
    <location>
        <begin position="63"/>
        <end position="80"/>
    </location>
</feature>
<dbReference type="AlphaFoldDB" id="A0A2T0LKK4"/>
<sequence>MKPALVVLGWAGWNAVLMLVMIPYRENALFIGMYALAVSATAAAAGVVWLYRRSRRAEGPVRMAANSLSAGFLAVAVILAGSSVLFGQWLTGIAFYFAVAALLHVRRERVPAGALPGPTAVPTEPGVRDQRGVLPKAAKAAATAGLLTRALRTLTGRRKGAGR</sequence>
<accession>A0A2T0LKK4</accession>
<dbReference type="RefSeq" id="WP_106182440.1">
    <property type="nucleotide sequence ID" value="NZ_PVNH01000015.1"/>
</dbReference>